<evidence type="ECO:0000256" key="2">
    <source>
        <dbReference type="ARBA" id="ARBA00022448"/>
    </source>
</evidence>
<sequence length="297" mass="34073">MKFKKITVLILSLILLAALAACGEDSNKSENSSGNKSPKDRPIEMAQINWAENIAVSNMWKVILEEKGYKVNLNLLDMGTIMKALSEDELDINLEVWLPVQDKNYLKEYKDQVFFSEATWYDDAKVGLVVPSYMEDVNSIADLNEHKKKFDGEITGFDPGAGTMEVTEEMIKQYELEYELLPSSEPAMLSAMNEAIKEEEPIVVPLWKPHRVFAKHDLKFLEDPKKSFGGVEKIHHATRQGFAEDYPEVSKWMKNWQMDDDSVGQLMTYVNEAEEPIEGARKWVEENQDLVNEWVKE</sequence>
<dbReference type="GO" id="GO:0043190">
    <property type="term" value="C:ATP-binding cassette (ABC) transporter complex"/>
    <property type="evidence" value="ECO:0007669"/>
    <property type="project" value="InterPro"/>
</dbReference>
<dbReference type="SUPFAM" id="SSF53850">
    <property type="entry name" value="Periplasmic binding protein-like II"/>
    <property type="match status" value="1"/>
</dbReference>
<evidence type="ECO:0000259" key="6">
    <source>
        <dbReference type="Pfam" id="PF04069"/>
    </source>
</evidence>
<dbReference type="Gene3D" id="3.10.105.10">
    <property type="entry name" value="Dipeptide-binding Protein, Domain 3"/>
    <property type="match status" value="2"/>
</dbReference>
<gene>
    <name evidence="7" type="ORF">SAMN05216231_2459</name>
</gene>
<keyword evidence="5" id="KW-0732">Signal</keyword>
<comment type="subcellular location">
    <subcellularLocation>
        <location evidence="1">Cell membrane</location>
    </subcellularLocation>
</comment>
<evidence type="ECO:0000256" key="4">
    <source>
        <dbReference type="ARBA" id="ARBA00023136"/>
    </source>
</evidence>
<keyword evidence="8" id="KW-1185">Reference proteome</keyword>
<keyword evidence="3" id="KW-1003">Cell membrane</keyword>
<dbReference type="PANTHER" id="PTHR47737:SF1">
    <property type="entry name" value="GLYCINE BETAINE_PROLINE BETAINE TRANSPORT SYSTEM PERMEASE PROTEIN PROW"/>
    <property type="match status" value="1"/>
</dbReference>
<proteinExistence type="predicted"/>
<dbReference type="RefSeq" id="WP_092493285.1">
    <property type="nucleotide sequence ID" value="NZ_FNKD01000003.1"/>
</dbReference>
<dbReference type="GO" id="GO:0015871">
    <property type="term" value="P:choline transport"/>
    <property type="evidence" value="ECO:0007669"/>
    <property type="project" value="TreeGrafter"/>
</dbReference>
<dbReference type="Gene3D" id="3.40.190.100">
    <property type="entry name" value="Glycine betaine-binding periplasmic protein, domain 2"/>
    <property type="match status" value="2"/>
</dbReference>
<reference evidence="7 8" key="1">
    <citation type="submission" date="2016-10" db="EMBL/GenBank/DDBJ databases">
        <authorList>
            <person name="de Groot N.N."/>
        </authorList>
    </citation>
    <scope>NUCLEOTIDE SEQUENCE [LARGE SCALE GENOMIC DNA]</scope>
    <source>
        <strain evidence="7 8">CGMCC 1.10449</strain>
    </source>
</reference>
<dbReference type="Pfam" id="PF04069">
    <property type="entry name" value="OpuAC"/>
    <property type="match status" value="1"/>
</dbReference>
<accession>A0A1H1DKJ3</accession>
<dbReference type="GO" id="GO:0015226">
    <property type="term" value="F:carnitine transmembrane transporter activity"/>
    <property type="evidence" value="ECO:0007669"/>
    <property type="project" value="TreeGrafter"/>
</dbReference>
<dbReference type="EMBL" id="FNKD01000003">
    <property type="protein sequence ID" value="SDQ76972.1"/>
    <property type="molecule type" value="Genomic_DNA"/>
</dbReference>
<evidence type="ECO:0000256" key="1">
    <source>
        <dbReference type="ARBA" id="ARBA00004236"/>
    </source>
</evidence>
<dbReference type="PANTHER" id="PTHR47737">
    <property type="entry name" value="GLYCINE BETAINE/PROLINE BETAINE TRANSPORT SYSTEM PERMEASE PROTEIN PROW"/>
    <property type="match status" value="1"/>
</dbReference>
<evidence type="ECO:0000256" key="3">
    <source>
        <dbReference type="ARBA" id="ARBA00022475"/>
    </source>
</evidence>
<dbReference type="STRING" id="553311.SAMN05216231_2459"/>
<evidence type="ECO:0000256" key="5">
    <source>
        <dbReference type="SAM" id="SignalP"/>
    </source>
</evidence>
<evidence type="ECO:0000313" key="8">
    <source>
        <dbReference type="Proteomes" id="UP000199444"/>
    </source>
</evidence>
<organism evidence="7 8">
    <name type="scientific">Virgibacillus salinus</name>
    <dbReference type="NCBI Taxonomy" id="553311"/>
    <lineage>
        <taxon>Bacteria</taxon>
        <taxon>Bacillati</taxon>
        <taxon>Bacillota</taxon>
        <taxon>Bacilli</taxon>
        <taxon>Bacillales</taxon>
        <taxon>Bacillaceae</taxon>
        <taxon>Virgibacillus</taxon>
    </lineage>
</organism>
<feature type="domain" description="ABC-type glycine betaine transport system substrate-binding" evidence="6">
    <location>
        <begin position="42"/>
        <end position="286"/>
    </location>
</feature>
<feature type="chain" id="PRO_5011644567" evidence="5">
    <location>
        <begin position="21"/>
        <end position="297"/>
    </location>
</feature>
<dbReference type="GO" id="GO:0031460">
    <property type="term" value="P:glycine betaine transport"/>
    <property type="evidence" value="ECO:0007669"/>
    <property type="project" value="TreeGrafter"/>
</dbReference>
<dbReference type="PROSITE" id="PS51257">
    <property type="entry name" value="PROKAR_LIPOPROTEIN"/>
    <property type="match status" value="1"/>
</dbReference>
<feature type="signal peptide" evidence="5">
    <location>
        <begin position="1"/>
        <end position="20"/>
    </location>
</feature>
<keyword evidence="2" id="KW-0813">Transport</keyword>
<name>A0A1H1DKJ3_9BACI</name>
<protein>
    <submittedName>
        <fullName evidence="7">Glycine betaine/proline transport system substrate-binding protein</fullName>
    </submittedName>
</protein>
<dbReference type="Proteomes" id="UP000199444">
    <property type="component" value="Unassembled WGS sequence"/>
</dbReference>
<dbReference type="InterPro" id="IPR007210">
    <property type="entry name" value="ABC_Gly_betaine_transp_sub-bd"/>
</dbReference>
<dbReference type="GO" id="GO:0005275">
    <property type="term" value="F:amine transmembrane transporter activity"/>
    <property type="evidence" value="ECO:0007669"/>
    <property type="project" value="TreeGrafter"/>
</dbReference>
<keyword evidence="4" id="KW-0472">Membrane</keyword>
<evidence type="ECO:0000313" key="7">
    <source>
        <dbReference type="EMBL" id="SDQ76972.1"/>
    </source>
</evidence>
<dbReference type="CDD" id="cd13639">
    <property type="entry name" value="PBP2_OpuAC_like"/>
    <property type="match status" value="1"/>
</dbReference>
<dbReference type="AlphaFoldDB" id="A0A1H1DKJ3"/>